<evidence type="ECO:0000313" key="2">
    <source>
        <dbReference type="Proteomes" id="UP000696294"/>
    </source>
</evidence>
<evidence type="ECO:0000313" key="1">
    <source>
        <dbReference type="EMBL" id="NJP98442.1"/>
    </source>
</evidence>
<name>A0ABX1BQA7_9ACTN</name>
<reference evidence="1 2" key="1">
    <citation type="submission" date="2020-03" db="EMBL/GenBank/DDBJ databases">
        <title>WGS of actinomycetes isolated from Thailand.</title>
        <authorList>
            <person name="Thawai C."/>
        </authorList>
    </citation>
    <scope>NUCLEOTIDE SEQUENCE [LARGE SCALE GENOMIC DNA]</scope>
    <source>
        <strain evidence="1 2">FMUSA5-5</strain>
    </source>
</reference>
<dbReference type="Proteomes" id="UP000696294">
    <property type="component" value="Unassembled WGS sequence"/>
</dbReference>
<organism evidence="1 2">
    <name type="scientific">Nonomuraea composti</name>
    <dbReference type="NCBI Taxonomy" id="2720023"/>
    <lineage>
        <taxon>Bacteria</taxon>
        <taxon>Bacillati</taxon>
        <taxon>Actinomycetota</taxon>
        <taxon>Actinomycetes</taxon>
        <taxon>Streptosporangiales</taxon>
        <taxon>Streptosporangiaceae</taxon>
        <taxon>Nonomuraea</taxon>
    </lineage>
</organism>
<accession>A0ABX1BQA7</accession>
<protein>
    <submittedName>
        <fullName evidence="1">Uncharacterized protein</fullName>
    </submittedName>
</protein>
<comment type="caution">
    <text evidence="1">The sequence shown here is derived from an EMBL/GenBank/DDBJ whole genome shotgun (WGS) entry which is preliminary data.</text>
</comment>
<sequence length="60" mass="6361">MVVVKYRTGPGPLRALDIASRLGLASWSLDLARQATASAMSGWRDERVGRVTAGVCMAQG</sequence>
<dbReference type="EMBL" id="JAATEP010000092">
    <property type="protein sequence ID" value="NJP98442.1"/>
    <property type="molecule type" value="Genomic_DNA"/>
</dbReference>
<dbReference type="RefSeq" id="WP_168021758.1">
    <property type="nucleotide sequence ID" value="NZ_JAATEP010000092.1"/>
</dbReference>
<gene>
    <name evidence="1" type="ORF">HCN51_55015</name>
</gene>
<keyword evidence="2" id="KW-1185">Reference proteome</keyword>
<proteinExistence type="predicted"/>